<dbReference type="InterPro" id="IPR044148">
    <property type="entry name" value="ALDH_GabD1-like"/>
</dbReference>
<proteinExistence type="inferred from homology"/>
<dbReference type="Gene3D" id="3.40.309.10">
    <property type="entry name" value="Aldehyde Dehydrogenase, Chain A, domain 2"/>
    <property type="match status" value="1"/>
</dbReference>
<dbReference type="AlphaFoldDB" id="A0A101SX00"/>
<dbReference type="InterPro" id="IPR016162">
    <property type="entry name" value="Ald_DH_N"/>
</dbReference>
<name>A0A101SX00_9ACTN</name>
<dbReference type="CDD" id="cd07100">
    <property type="entry name" value="ALDH_SSADH1_GabD1"/>
    <property type="match status" value="1"/>
</dbReference>
<reference evidence="5 6" key="1">
    <citation type="submission" date="2015-10" db="EMBL/GenBank/DDBJ databases">
        <title>Draft genome sequence of Streptomyces griseoruber DSM 40281, type strain for the species Streptomyces griseoruber.</title>
        <authorList>
            <person name="Ruckert C."/>
            <person name="Winkler A."/>
            <person name="Kalinowski J."/>
            <person name="Kampfer P."/>
            <person name="Glaeser S."/>
        </authorList>
    </citation>
    <scope>NUCLEOTIDE SEQUENCE [LARGE SCALE GENOMIC DNA]</scope>
    <source>
        <strain evidence="5 6">DSM 40281</strain>
    </source>
</reference>
<evidence type="ECO:0000256" key="2">
    <source>
        <dbReference type="ARBA" id="ARBA00022857"/>
    </source>
</evidence>
<feature type="domain" description="Aldehyde dehydrogenase" evidence="4">
    <location>
        <begin position="10"/>
        <end position="457"/>
    </location>
</feature>
<dbReference type="InterPro" id="IPR047110">
    <property type="entry name" value="GABD/Sad-like"/>
</dbReference>
<comment type="caution">
    <text evidence="5">The sequence shown here is derived from an EMBL/GenBank/DDBJ whole genome shotgun (WGS) entry which is preliminary data.</text>
</comment>
<dbReference type="STRING" id="1943.AQJ64_23260"/>
<dbReference type="InterPro" id="IPR016163">
    <property type="entry name" value="Ald_DH_C"/>
</dbReference>
<keyword evidence="3" id="KW-0560">Oxidoreductase</keyword>
<dbReference type="InterPro" id="IPR016161">
    <property type="entry name" value="Ald_DH/histidinol_DH"/>
</dbReference>
<keyword evidence="2" id="KW-0521">NADP</keyword>
<keyword evidence="6" id="KW-1185">Reference proteome</keyword>
<dbReference type="EMBL" id="LMWW01000036">
    <property type="protein sequence ID" value="KUN81458.1"/>
    <property type="molecule type" value="Genomic_DNA"/>
</dbReference>
<dbReference type="SUPFAM" id="SSF53720">
    <property type="entry name" value="ALDH-like"/>
    <property type="match status" value="1"/>
</dbReference>
<evidence type="ECO:0000256" key="3">
    <source>
        <dbReference type="ARBA" id="ARBA00023002"/>
    </source>
</evidence>
<dbReference type="InterPro" id="IPR016160">
    <property type="entry name" value="Ald_DH_CS_CYS"/>
</dbReference>
<dbReference type="InterPro" id="IPR015590">
    <property type="entry name" value="Aldehyde_DH_dom"/>
</dbReference>
<dbReference type="PANTHER" id="PTHR43217:SF1">
    <property type="entry name" value="SUCCINATE SEMIALDEHYDE DEHYDROGENASE [NAD(P)+] SAD"/>
    <property type="match status" value="1"/>
</dbReference>
<dbReference type="Gene3D" id="3.40.605.10">
    <property type="entry name" value="Aldehyde Dehydrogenase, Chain A, domain 1"/>
    <property type="match status" value="1"/>
</dbReference>
<dbReference type="PANTHER" id="PTHR43217">
    <property type="entry name" value="SUCCINATE SEMIALDEHYDE DEHYDROGENASE [NAD(P)+] SAD"/>
    <property type="match status" value="1"/>
</dbReference>
<comment type="similarity">
    <text evidence="1">Belongs to the aldehyde dehydrogenase family.</text>
</comment>
<evidence type="ECO:0000256" key="1">
    <source>
        <dbReference type="ARBA" id="ARBA00009986"/>
    </source>
</evidence>
<sequence>MVTLQAPAAARSVNPATGEVINTYPFVGGDELDTVLRRARQGFAQWSQSSPEVRCAALARMARLLLRDVGELGALITAEMGKPITQARAEVEKSAWVASWYADNGAKMIADAPTSIGPAAHVAYRPLGPVLAVEPWNFPVWQVMRGAIPILLGGNAYVLKPAPNVVGCALAVERLWREAGVPEGAFSVLNADNDVVSQAIAHPAIVGVTVTGSVRAGSAIAAQAGRAIKRSVLELGGSDAFIVLGDADLDAAVEAAIHGRFQNSGQICIAAKRIILDQAIADAFTERFVAEVRKLTVGDPTQESTYIGPIARDDIRQEIHRQVERTVAEGARLLTGGGPIEGPGSFFQPTVLADVTPAMTSFREEIFGPVASLVVAEDLEDALAMANDSQFGLSASLWTGDADLASRVAQRLEVGGVFINGIAVSDPRIPIGGVKNSGYGRELSHLGVHEFTNIQAVWNCTPGFEGATR</sequence>
<dbReference type="GO" id="GO:0004030">
    <property type="term" value="F:aldehyde dehydrogenase [NAD(P)+] activity"/>
    <property type="evidence" value="ECO:0007669"/>
    <property type="project" value="InterPro"/>
</dbReference>
<dbReference type="FunFam" id="3.40.309.10:FF:000010">
    <property type="entry name" value="Gamma-aminobutyraldehyde dehydrogenase"/>
    <property type="match status" value="1"/>
</dbReference>
<accession>A0A101SX00</accession>
<dbReference type="FunFam" id="3.40.605.10:FF:000012">
    <property type="entry name" value="NAD-dependent succinate-semialdehyde dehydrogenase"/>
    <property type="match status" value="1"/>
</dbReference>
<dbReference type="Pfam" id="PF00171">
    <property type="entry name" value="Aldedh"/>
    <property type="match status" value="1"/>
</dbReference>
<dbReference type="PROSITE" id="PS00070">
    <property type="entry name" value="ALDEHYDE_DEHYDR_CYS"/>
    <property type="match status" value="1"/>
</dbReference>
<evidence type="ECO:0000259" key="4">
    <source>
        <dbReference type="Pfam" id="PF00171"/>
    </source>
</evidence>
<evidence type="ECO:0000313" key="5">
    <source>
        <dbReference type="EMBL" id="KUN81458.1"/>
    </source>
</evidence>
<dbReference type="GO" id="GO:0004777">
    <property type="term" value="F:succinate-semialdehyde dehydrogenase (NAD+) activity"/>
    <property type="evidence" value="ECO:0007669"/>
    <property type="project" value="TreeGrafter"/>
</dbReference>
<evidence type="ECO:0000313" key="6">
    <source>
        <dbReference type="Proteomes" id="UP000052982"/>
    </source>
</evidence>
<organism evidence="5 6">
    <name type="scientific">Streptomyces griseoruber</name>
    <dbReference type="NCBI Taxonomy" id="1943"/>
    <lineage>
        <taxon>Bacteria</taxon>
        <taxon>Bacillati</taxon>
        <taxon>Actinomycetota</taxon>
        <taxon>Actinomycetes</taxon>
        <taxon>Kitasatosporales</taxon>
        <taxon>Streptomycetaceae</taxon>
        <taxon>Streptomyces</taxon>
    </lineage>
</organism>
<gene>
    <name evidence="5" type="ORF">AQJ64_23260</name>
</gene>
<dbReference type="OrthoDB" id="6882680at2"/>
<dbReference type="Proteomes" id="UP000052982">
    <property type="component" value="Unassembled WGS sequence"/>
</dbReference>
<protein>
    <submittedName>
        <fullName evidence="5">Succinate dehydrogenase</fullName>
    </submittedName>
</protein>